<dbReference type="AlphaFoldDB" id="A0A6N2C7F8"/>
<protein>
    <recommendedName>
        <fullName evidence="3">CCHC-type domain-containing protein</fullName>
    </recommendedName>
</protein>
<gene>
    <name evidence="2" type="ORF">EJD97_018207</name>
</gene>
<feature type="region of interest" description="Disordered" evidence="1">
    <location>
        <begin position="151"/>
        <end position="232"/>
    </location>
</feature>
<organism evidence="2">
    <name type="scientific">Solanum chilense</name>
    <name type="common">Tomato</name>
    <name type="synonym">Lycopersicon chilense</name>
    <dbReference type="NCBI Taxonomy" id="4083"/>
    <lineage>
        <taxon>Eukaryota</taxon>
        <taxon>Viridiplantae</taxon>
        <taxon>Streptophyta</taxon>
        <taxon>Embryophyta</taxon>
        <taxon>Tracheophyta</taxon>
        <taxon>Spermatophyta</taxon>
        <taxon>Magnoliopsida</taxon>
        <taxon>eudicotyledons</taxon>
        <taxon>Gunneridae</taxon>
        <taxon>Pentapetalae</taxon>
        <taxon>asterids</taxon>
        <taxon>lamiids</taxon>
        <taxon>Solanales</taxon>
        <taxon>Solanaceae</taxon>
        <taxon>Solanoideae</taxon>
        <taxon>Solaneae</taxon>
        <taxon>Solanum</taxon>
        <taxon>Solanum subgen. Lycopersicon</taxon>
    </lineage>
</organism>
<comment type="caution">
    <text evidence="2">The sequence shown here is derived from an EMBL/GenBank/DDBJ whole genome shotgun (WGS) entry which is preliminary data.</text>
</comment>
<proteinExistence type="predicted"/>
<evidence type="ECO:0008006" key="3">
    <source>
        <dbReference type="Google" id="ProtNLM"/>
    </source>
</evidence>
<feature type="non-terminal residue" evidence="2">
    <location>
        <position position="1"/>
    </location>
</feature>
<evidence type="ECO:0000256" key="1">
    <source>
        <dbReference type="SAM" id="MobiDB-lite"/>
    </source>
</evidence>
<feature type="region of interest" description="Disordered" evidence="1">
    <location>
        <begin position="259"/>
        <end position="283"/>
    </location>
</feature>
<name>A0A6N2C7F8_SOLCI</name>
<reference evidence="2" key="1">
    <citation type="submission" date="2019-05" db="EMBL/GenBank/DDBJ databases">
        <title>The de novo reference genome and transcriptome assemblies of the wild tomato species Solanum chilense.</title>
        <authorList>
            <person name="Stam R."/>
            <person name="Nosenko T."/>
            <person name="Hoerger A.C."/>
            <person name="Stephan W."/>
            <person name="Seidel M.A."/>
            <person name="Kuhn J.M.M."/>
            <person name="Haberer G."/>
            <person name="Tellier A."/>
        </authorList>
    </citation>
    <scope>NUCLEOTIDE SEQUENCE</scope>
    <source>
        <tissue evidence="2">Mature leaves</tissue>
    </source>
</reference>
<dbReference type="PANTHER" id="PTHR34482">
    <property type="entry name" value="DNA DAMAGE-INDUCIBLE PROTEIN 1-LIKE"/>
    <property type="match status" value="1"/>
</dbReference>
<dbReference type="PANTHER" id="PTHR34482:SF49">
    <property type="entry name" value="RETROTRANSPOSON GAG DOMAIN-CONTAINING PROTEIN"/>
    <property type="match status" value="1"/>
</dbReference>
<accession>A0A6N2C7F8</accession>
<dbReference type="EMBL" id="RXGB01000492">
    <property type="protein sequence ID" value="TMX03105.1"/>
    <property type="molecule type" value="Genomic_DNA"/>
</dbReference>
<sequence>TYVGLSATSERLTTQIMNTRRAIGQRRGVAADGDNQVPPQAPAEAVAMKVNPGLRLQRTPRSLWMRCIRFWCLWGPQILRRLRWLPISSRMLHRLGARCGRIAELSAEFQEMREAKVEKFINFKKGSMTVREYSLKVVNLARIMVHVQQVEESRKRKHTRAGNTSRQAEENFSRKSITEIRDKPRFKKGLSHQGESSSSNGLYDRDSEPRVKRNNGVDTPQESPPCRKCGKLHGGECMIGTNTCYSYGKSGHMVKDCANRISQEQGKERVQPNGPSEEAPRKQ</sequence>
<feature type="compositionally biased region" description="Basic and acidic residues" evidence="1">
    <location>
        <begin position="167"/>
        <end position="183"/>
    </location>
</feature>
<evidence type="ECO:0000313" key="2">
    <source>
        <dbReference type="EMBL" id="TMX03105.1"/>
    </source>
</evidence>